<dbReference type="PROSITE" id="PS51910">
    <property type="entry name" value="GH18_2"/>
    <property type="match status" value="1"/>
</dbReference>
<comment type="caution">
    <text evidence="10">The sequence shown here is derived from an EMBL/GenBank/DDBJ whole genome shotgun (WGS) entry which is preliminary data.</text>
</comment>
<dbReference type="SMART" id="SM00636">
    <property type="entry name" value="Glyco_18"/>
    <property type="match status" value="1"/>
</dbReference>
<dbReference type="PANTHER" id="PTHR46066">
    <property type="entry name" value="CHITINASE DOMAIN-CONTAINING PROTEIN 1 FAMILY MEMBER"/>
    <property type="match status" value="1"/>
</dbReference>
<evidence type="ECO:0000256" key="5">
    <source>
        <dbReference type="ARBA" id="ARBA00022729"/>
    </source>
</evidence>
<dbReference type="Gene3D" id="3.20.20.80">
    <property type="entry name" value="Glycosidases"/>
    <property type="match status" value="1"/>
</dbReference>
<evidence type="ECO:0000259" key="9">
    <source>
        <dbReference type="PROSITE" id="PS51910"/>
    </source>
</evidence>
<dbReference type="AlphaFoldDB" id="A0A267F1Z3"/>
<keyword evidence="4" id="KW-0964">Secreted</keyword>
<feature type="non-terminal residue" evidence="10">
    <location>
        <position position="1"/>
    </location>
</feature>
<dbReference type="OrthoDB" id="10254444at2759"/>
<keyword evidence="5 8" id="KW-0732">Signal</keyword>
<dbReference type="CDD" id="cd02876">
    <property type="entry name" value="GH18_SI-CLP"/>
    <property type="match status" value="1"/>
</dbReference>
<dbReference type="FunFam" id="3.10.50.10:FF:000002">
    <property type="entry name" value="Chitinase domain-containing protein 1"/>
    <property type="match status" value="1"/>
</dbReference>
<dbReference type="InterPro" id="IPR001223">
    <property type="entry name" value="Glyco_hydro18_cat"/>
</dbReference>
<proteinExistence type="inferred from homology"/>
<comment type="subcellular location">
    <subcellularLocation>
        <location evidence="1">Lysosome</location>
    </subcellularLocation>
    <subcellularLocation>
        <location evidence="2">Secreted</location>
    </subcellularLocation>
</comment>
<gene>
    <name evidence="10" type="ORF">BOX15_Mlig033432g2</name>
</gene>
<protein>
    <recommendedName>
        <fullName evidence="7">Chitinase domain-containing protein 1</fullName>
    </recommendedName>
</protein>
<dbReference type="GO" id="GO:0005764">
    <property type="term" value="C:lysosome"/>
    <property type="evidence" value="ECO:0007669"/>
    <property type="project" value="UniProtKB-SubCell"/>
</dbReference>
<keyword evidence="6" id="KW-0458">Lysosome</keyword>
<dbReference type="GO" id="GO:0012505">
    <property type="term" value="C:endomembrane system"/>
    <property type="evidence" value="ECO:0007669"/>
    <property type="project" value="TreeGrafter"/>
</dbReference>
<keyword evidence="11" id="KW-1185">Reference proteome</keyword>
<dbReference type="PANTHER" id="PTHR46066:SF2">
    <property type="entry name" value="CHITINASE DOMAIN-CONTAINING PROTEIN 1"/>
    <property type="match status" value="1"/>
</dbReference>
<dbReference type="STRING" id="282301.A0A267F1Z3"/>
<dbReference type="InterPro" id="IPR017853">
    <property type="entry name" value="GH"/>
</dbReference>
<evidence type="ECO:0000256" key="4">
    <source>
        <dbReference type="ARBA" id="ARBA00022525"/>
    </source>
</evidence>
<dbReference type="InterPro" id="IPR029070">
    <property type="entry name" value="Chitinase_insertion_sf"/>
</dbReference>
<evidence type="ECO:0000256" key="3">
    <source>
        <dbReference type="ARBA" id="ARBA00009336"/>
    </source>
</evidence>
<evidence type="ECO:0000256" key="6">
    <source>
        <dbReference type="ARBA" id="ARBA00023228"/>
    </source>
</evidence>
<evidence type="ECO:0000256" key="7">
    <source>
        <dbReference type="ARBA" id="ARBA00040976"/>
    </source>
</evidence>
<name>A0A267F1Z3_9PLAT</name>
<evidence type="ECO:0000256" key="1">
    <source>
        <dbReference type="ARBA" id="ARBA00004371"/>
    </source>
</evidence>
<feature type="chain" id="PRO_5012515168" description="Chitinase domain-containing protein 1" evidence="8">
    <location>
        <begin position="23"/>
        <end position="396"/>
    </location>
</feature>
<dbReference type="FunFam" id="3.20.20.80:FF:000028">
    <property type="entry name" value="Chitinase domain-containing protein 1"/>
    <property type="match status" value="1"/>
</dbReference>
<dbReference type="SUPFAM" id="SSF51445">
    <property type="entry name" value="(Trans)glycosidases"/>
    <property type="match status" value="1"/>
</dbReference>
<dbReference type="Pfam" id="PF00704">
    <property type="entry name" value="Glyco_hydro_18"/>
    <property type="match status" value="1"/>
</dbReference>
<evidence type="ECO:0000256" key="8">
    <source>
        <dbReference type="SAM" id="SignalP"/>
    </source>
</evidence>
<dbReference type="GO" id="GO:0005576">
    <property type="term" value="C:extracellular region"/>
    <property type="evidence" value="ECO:0007669"/>
    <property type="project" value="UniProtKB-SubCell"/>
</dbReference>
<evidence type="ECO:0000313" key="10">
    <source>
        <dbReference type="EMBL" id="PAA67187.1"/>
    </source>
</evidence>
<comment type="similarity">
    <text evidence="3">Belongs to the glycosyl hydrolase 18 family.</text>
</comment>
<dbReference type="Proteomes" id="UP000215902">
    <property type="component" value="Unassembled WGS sequence"/>
</dbReference>
<feature type="domain" description="GH18" evidence="9">
    <location>
        <begin position="81"/>
        <end position="396"/>
    </location>
</feature>
<sequence length="396" mass="44332">TIKMKAIVCLILILTLVPQLDSTLSKTDKKKKKSTVDVTVPPADSLVTQRNLVTENPSYKDILHNHLSYSHAHAKTKLFPLATLAYVTPWNSKGYDHAKTFGPKFSFVSPVWLQLRPGKSETGFVITGDHDIDQGWIRAVKSARKVAIVPRIIFESWTSQDFHRLLTNQYVANGCAQTVVNFLKKYSFDGAVLEVWSMLGGHRNKELAHFVRHLAEDMHENGQLLILVVPPPLLHNQASTVFSKTDFDALSASVDYFSLMTYDFAQNSGLNQAAPNAPVTWMRLCVENLVPDSASPLRAKILLGLNFFGYDFVPGNVEPVIGSKYLEILKKHRPDLQWSSEYKEHFLEYSTGIGTHVLAYPTLASIQARVELAKSLGTGLSIWEIGQGLDYFFDLL</sequence>
<reference evidence="10 11" key="1">
    <citation type="submission" date="2017-06" db="EMBL/GenBank/DDBJ databases">
        <title>A platform for efficient transgenesis in Macrostomum lignano, a flatworm model organism for stem cell research.</title>
        <authorList>
            <person name="Berezikov E."/>
        </authorList>
    </citation>
    <scope>NUCLEOTIDE SEQUENCE [LARGE SCALE GENOMIC DNA]</scope>
    <source>
        <strain evidence="10">DV1</strain>
        <tissue evidence="10">Whole organism</tissue>
    </source>
</reference>
<dbReference type="GO" id="GO:0070492">
    <property type="term" value="F:oligosaccharide binding"/>
    <property type="evidence" value="ECO:0007669"/>
    <property type="project" value="TreeGrafter"/>
</dbReference>
<feature type="signal peptide" evidence="8">
    <location>
        <begin position="1"/>
        <end position="22"/>
    </location>
</feature>
<dbReference type="InterPro" id="IPR011583">
    <property type="entry name" value="Chitinase_II/V-like_cat"/>
</dbReference>
<organism evidence="10 11">
    <name type="scientific">Macrostomum lignano</name>
    <dbReference type="NCBI Taxonomy" id="282301"/>
    <lineage>
        <taxon>Eukaryota</taxon>
        <taxon>Metazoa</taxon>
        <taxon>Spiralia</taxon>
        <taxon>Lophotrochozoa</taxon>
        <taxon>Platyhelminthes</taxon>
        <taxon>Rhabditophora</taxon>
        <taxon>Macrostomorpha</taxon>
        <taxon>Macrostomida</taxon>
        <taxon>Macrostomidae</taxon>
        <taxon>Macrostomum</taxon>
    </lineage>
</organism>
<dbReference type="GO" id="GO:0008061">
    <property type="term" value="F:chitin binding"/>
    <property type="evidence" value="ECO:0007669"/>
    <property type="project" value="InterPro"/>
</dbReference>
<dbReference type="Gene3D" id="3.10.50.10">
    <property type="match status" value="1"/>
</dbReference>
<dbReference type="EMBL" id="NIVC01001503">
    <property type="protein sequence ID" value="PAA67187.1"/>
    <property type="molecule type" value="Genomic_DNA"/>
</dbReference>
<accession>A0A267F1Z3</accession>
<dbReference type="GO" id="GO:0005975">
    <property type="term" value="P:carbohydrate metabolic process"/>
    <property type="evidence" value="ECO:0007669"/>
    <property type="project" value="InterPro"/>
</dbReference>
<evidence type="ECO:0000313" key="11">
    <source>
        <dbReference type="Proteomes" id="UP000215902"/>
    </source>
</evidence>
<evidence type="ECO:0000256" key="2">
    <source>
        <dbReference type="ARBA" id="ARBA00004613"/>
    </source>
</evidence>